<organism evidence="1 2">
    <name type="scientific">Phaseolus angularis</name>
    <name type="common">Azuki bean</name>
    <name type="synonym">Vigna angularis</name>
    <dbReference type="NCBI Taxonomy" id="3914"/>
    <lineage>
        <taxon>Eukaryota</taxon>
        <taxon>Viridiplantae</taxon>
        <taxon>Streptophyta</taxon>
        <taxon>Embryophyta</taxon>
        <taxon>Tracheophyta</taxon>
        <taxon>Spermatophyta</taxon>
        <taxon>Magnoliopsida</taxon>
        <taxon>eudicotyledons</taxon>
        <taxon>Gunneridae</taxon>
        <taxon>Pentapetalae</taxon>
        <taxon>rosids</taxon>
        <taxon>fabids</taxon>
        <taxon>Fabales</taxon>
        <taxon>Fabaceae</taxon>
        <taxon>Papilionoideae</taxon>
        <taxon>50 kb inversion clade</taxon>
        <taxon>NPAAA clade</taxon>
        <taxon>indigoferoid/millettioid clade</taxon>
        <taxon>Phaseoleae</taxon>
        <taxon>Vigna</taxon>
    </lineage>
</organism>
<dbReference type="Gramene" id="KOM42204">
    <property type="protein sequence ID" value="KOM42204"/>
    <property type="gene ID" value="LR48_Vigan04g240200"/>
</dbReference>
<dbReference type="AlphaFoldDB" id="A0A0L9UI21"/>
<protein>
    <submittedName>
        <fullName evidence="1">Uncharacterized protein</fullName>
    </submittedName>
</protein>
<proteinExistence type="predicted"/>
<name>A0A0L9UI21_PHAAN</name>
<evidence type="ECO:0000313" key="1">
    <source>
        <dbReference type="EMBL" id="KOM42204.1"/>
    </source>
</evidence>
<reference evidence="2" key="1">
    <citation type="journal article" date="2015" name="Proc. Natl. Acad. Sci. U.S.A.">
        <title>Genome sequencing of adzuki bean (Vigna angularis) provides insight into high starch and low fat accumulation and domestication.</title>
        <authorList>
            <person name="Yang K."/>
            <person name="Tian Z."/>
            <person name="Chen C."/>
            <person name="Luo L."/>
            <person name="Zhao B."/>
            <person name="Wang Z."/>
            <person name="Yu L."/>
            <person name="Li Y."/>
            <person name="Sun Y."/>
            <person name="Li W."/>
            <person name="Chen Y."/>
            <person name="Li Y."/>
            <person name="Zhang Y."/>
            <person name="Ai D."/>
            <person name="Zhao J."/>
            <person name="Shang C."/>
            <person name="Ma Y."/>
            <person name="Wu B."/>
            <person name="Wang M."/>
            <person name="Gao L."/>
            <person name="Sun D."/>
            <person name="Zhang P."/>
            <person name="Guo F."/>
            <person name="Wang W."/>
            <person name="Li Y."/>
            <person name="Wang J."/>
            <person name="Varshney R.K."/>
            <person name="Wang J."/>
            <person name="Ling H.Q."/>
            <person name="Wan P."/>
        </authorList>
    </citation>
    <scope>NUCLEOTIDE SEQUENCE</scope>
    <source>
        <strain evidence="2">cv. Jingnong 6</strain>
    </source>
</reference>
<evidence type="ECO:0000313" key="2">
    <source>
        <dbReference type="Proteomes" id="UP000053144"/>
    </source>
</evidence>
<dbReference type="Proteomes" id="UP000053144">
    <property type="component" value="Chromosome 4"/>
</dbReference>
<accession>A0A0L9UI21</accession>
<gene>
    <name evidence="1" type="ORF">LR48_Vigan04g240200</name>
</gene>
<sequence>MDSTNVFLYSDCRRWKRKDLRDGTGDARSKAMRVHVINFGTGMAGKRLTCVTAYANA</sequence>
<dbReference type="EMBL" id="CM003374">
    <property type="protein sequence ID" value="KOM42204.1"/>
    <property type="molecule type" value="Genomic_DNA"/>
</dbReference>